<organism evidence="1 2">
    <name type="scientific">Larinioides sclopetarius</name>
    <dbReference type="NCBI Taxonomy" id="280406"/>
    <lineage>
        <taxon>Eukaryota</taxon>
        <taxon>Metazoa</taxon>
        <taxon>Ecdysozoa</taxon>
        <taxon>Arthropoda</taxon>
        <taxon>Chelicerata</taxon>
        <taxon>Arachnida</taxon>
        <taxon>Araneae</taxon>
        <taxon>Araneomorphae</taxon>
        <taxon>Entelegynae</taxon>
        <taxon>Araneoidea</taxon>
        <taxon>Araneidae</taxon>
        <taxon>Larinioides</taxon>
    </lineage>
</organism>
<name>A0AAV2A679_9ARAC</name>
<accession>A0AAV2A679</accession>
<dbReference type="Proteomes" id="UP001497382">
    <property type="component" value="Unassembled WGS sequence"/>
</dbReference>
<evidence type="ECO:0000313" key="2">
    <source>
        <dbReference type="Proteomes" id="UP001497382"/>
    </source>
</evidence>
<gene>
    <name evidence="1" type="ORF">LARSCL_LOCUS10173</name>
</gene>
<proteinExistence type="predicted"/>
<sequence>MYNLLVLKEPPADVVFKILSPREKVNIEMDAVIEWMQERERVKRTGVTGR</sequence>
<keyword evidence="2" id="KW-1185">Reference proteome</keyword>
<dbReference type="EMBL" id="CAXIEN010000119">
    <property type="protein sequence ID" value="CAL1279141.1"/>
    <property type="molecule type" value="Genomic_DNA"/>
</dbReference>
<dbReference type="AlphaFoldDB" id="A0AAV2A679"/>
<reference evidence="1 2" key="1">
    <citation type="submission" date="2024-04" db="EMBL/GenBank/DDBJ databases">
        <authorList>
            <person name="Rising A."/>
            <person name="Reimegard J."/>
            <person name="Sonavane S."/>
            <person name="Akerstrom W."/>
            <person name="Nylinder S."/>
            <person name="Hedman E."/>
            <person name="Kallberg Y."/>
        </authorList>
    </citation>
    <scope>NUCLEOTIDE SEQUENCE [LARGE SCALE GENOMIC DNA]</scope>
</reference>
<evidence type="ECO:0000313" key="1">
    <source>
        <dbReference type="EMBL" id="CAL1279141.1"/>
    </source>
</evidence>
<comment type="caution">
    <text evidence="1">The sequence shown here is derived from an EMBL/GenBank/DDBJ whole genome shotgun (WGS) entry which is preliminary data.</text>
</comment>
<protein>
    <submittedName>
        <fullName evidence="1">Uncharacterized protein</fullName>
    </submittedName>
</protein>